<dbReference type="Pfam" id="PF08659">
    <property type="entry name" value="KR"/>
    <property type="match status" value="1"/>
</dbReference>
<accession>A0ABR3S9J6</accession>
<evidence type="ECO:0000259" key="1">
    <source>
        <dbReference type="SMART" id="SM00822"/>
    </source>
</evidence>
<name>A0ABR3S9J6_9PEZI</name>
<reference evidence="2 3" key="1">
    <citation type="submission" date="2024-02" db="EMBL/GenBank/DDBJ databases">
        <title>De novo assembly and annotation of 12 fungi associated with fruit tree decline syndrome in Ontario, Canada.</title>
        <authorList>
            <person name="Sulman M."/>
            <person name="Ellouze W."/>
            <person name="Ilyukhin E."/>
        </authorList>
    </citation>
    <scope>NUCLEOTIDE SEQUENCE [LARGE SCALE GENOMIC DNA]</scope>
    <source>
        <strain evidence="2 3">M1-105</strain>
    </source>
</reference>
<dbReference type="Proteomes" id="UP001521116">
    <property type="component" value="Unassembled WGS sequence"/>
</dbReference>
<proteinExistence type="predicted"/>
<evidence type="ECO:0000313" key="3">
    <source>
        <dbReference type="Proteomes" id="UP001521116"/>
    </source>
</evidence>
<comment type="caution">
    <text evidence="2">The sequence shown here is derived from an EMBL/GenBank/DDBJ whole genome shotgun (WGS) entry which is preliminary data.</text>
</comment>
<dbReference type="Gene3D" id="3.40.50.720">
    <property type="entry name" value="NAD(P)-binding Rossmann-like Domain"/>
    <property type="match status" value="1"/>
</dbReference>
<evidence type="ECO:0000313" key="2">
    <source>
        <dbReference type="EMBL" id="KAL1614037.1"/>
    </source>
</evidence>
<dbReference type="InterPro" id="IPR036291">
    <property type="entry name" value="NAD(P)-bd_dom_sf"/>
</dbReference>
<dbReference type="PANTHER" id="PTHR43775:SF50">
    <property type="entry name" value="HIGHLY REDUCING POLYKETIDE SYNTHASE SRDA"/>
    <property type="match status" value="1"/>
</dbReference>
<dbReference type="SMART" id="SM00822">
    <property type="entry name" value="PKS_KR"/>
    <property type="match status" value="1"/>
</dbReference>
<dbReference type="EMBL" id="JAJVDC020000436">
    <property type="protein sequence ID" value="KAL1614037.1"/>
    <property type="molecule type" value="Genomic_DNA"/>
</dbReference>
<protein>
    <recommendedName>
        <fullName evidence="1">Ketoreductase domain-containing protein</fullName>
    </recommendedName>
</protein>
<sequence>MPGPFSRGATFTCASISTLYEQDGDALAQFLKSSITLSQQYPKLLIEDPKELSVGAIEPATIAPFIAHFEFSTFHLLLQPDASHLLVGCLGGLGRSLTTMMIEKGARHFTFVSRSGADNLEAARLVQYLKDKGAHVQVFRADASNAADMANVVAEVNAIRLIHGVGNAAMVLQDGLLSAFLSRNRAQSAGTAPYAALPPPAATSLVLPMVLDVGVVAENDALERKIRRKGTYGIYECEMLRGFELAMIQQAQRVNAQMIIGVEPVMAAAALAQSDVPNVYWYHDARFAHVRITMDES</sequence>
<organism evidence="2 3">
    <name type="scientific">Neofusicoccum ribis</name>
    <dbReference type="NCBI Taxonomy" id="45134"/>
    <lineage>
        <taxon>Eukaryota</taxon>
        <taxon>Fungi</taxon>
        <taxon>Dikarya</taxon>
        <taxon>Ascomycota</taxon>
        <taxon>Pezizomycotina</taxon>
        <taxon>Dothideomycetes</taxon>
        <taxon>Dothideomycetes incertae sedis</taxon>
        <taxon>Botryosphaeriales</taxon>
        <taxon>Botryosphaeriaceae</taxon>
        <taxon>Neofusicoccum</taxon>
    </lineage>
</organism>
<gene>
    <name evidence="2" type="ORF">SLS56_012198</name>
</gene>
<keyword evidence="3" id="KW-1185">Reference proteome</keyword>
<dbReference type="InterPro" id="IPR013968">
    <property type="entry name" value="PKS_KR"/>
</dbReference>
<dbReference type="SUPFAM" id="SSF51735">
    <property type="entry name" value="NAD(P)-binding Rossmann-fold domains"/>
    <property type="match status" value="1"/>
</dbReference>
<dbReference type="InterPro" id="IPR057326">
    <property type="entry name" value="KR_dom"/>
</dbReference>
<dbReference type="PANTHER" id="PTHR43775">
    <property type="entry name" value="FATTY ACID SYNTHASE"/>
    <property type="match status" value="1"/>
</dbReference>
<feature type="domain" description="Ketoreductase" evidence="1">
    <location>
        <begin position="82"/>
        <end position="213"/>
    </location>
</feature>
<dbReference type="InterPro" id="IPR050091">
    <property type="entry name" value="PKS_NRPS_Biosynth_Enz"/>
</dbReference>